<dbReference type="PANTHER" id="PTHR13812:SF19">
    <property type="entry name" value="KETIMINE REDUCTASE MU-CRYSTALLIN"/>
    <property type="match status" value="1"/>
</dbReference>
<proteinExistence type="predicted"/>
<reference evidence="1 2" key="1">
    <citation type="submission" date="2020-04" db="EMBL/GenBank/DDBJ databases">
        <title>Nesterenkonia sp. nov., isolated from marine sediment.</title>
        <authorList>
            <person name="Zhang G."/>
        </authorList>
    </citation>
    <scope>NUCLEOTIDE SEQUENCE [LARGE SCALE GENOMIC DNA]</scope>
    <source>
        <strain evidence="1 2">MY13</strain>
    </source>
</reference>
<name>A0A7X8YDF7_9MICC</name>
<dbReference type="PIRSF" id="PIRSF001439">
    <property type="entry name" value="CryM"/>
    <property type="match status" value="1"/>
</dbReference>
<accession>A0A7X8YDF7</accession>
<protein>
    <submittedName>
        <fullName evidence="1">Ornithine cyclodeaminase family protein</fullName>
    </submittedName>
</protein>
<dbReference type="AlphaFoldDB" id="A0A7X8YDF7"/>
<evidence type="ECO:0000313" key="2">
    <source>
        <dbReference type="Proteomes" id="UP000523139"/>
    </source>
</evidence>
<dbReference type="InterPro" id="IPR003462">
    <property type="entry name" value="ODC_Mu_crystall"/>
</dbReference>
<organism evidence="1 2">
    <name type="scientific">Nesterenkonia sedimenti</name>
    <dbReference type="NCBI Taxonomy" id="1463632"/>
    <lineage>
        <taxon>Bacteria</taxon>
        <taxon>Bacillati</taxon>
        <taxon>Actinomycetota</taxon>
        <taxon>Actinomycetes</taxon>
        <taxon>Micrococcales</taxon>
        <taxon>Micrococcaceae</taxon>
        <taxon>Nesterenkonia</taxon>
    </lineage>
</organism>
<sequence>MWIGAEEVAELMPMRAAVDALEATLVAGFDPEDDGQRSRLDTPAGQLLQMPSATTEWVGTKVVTLRPGNDKAGIPVIQGLYLLFDGEHHTPVATLDGAALTTLRTPATTALAIRHTAAPDANRAVIFGTGVQAHAHIEALQAVMNLEHIDVVGRSADKAQAVVETARARGVSAEVAEAEAVAEADVVVTCTASPEPLFDSSLLPDHAAVAAIGSHDGQHRETDTALVKRALTIVESQTSAQKEAGDLLIPAAAGDFDFASAITLKDLVTGKVKLPADTPRFFKGTGMPWQDLSVVAGIYALKRGK</sequence>
<dbReference type="Gene3D" id="3.40.50.720">
    <property type="entry name" value="NAD(P)-binding Rossmann-like Domain"/>
    <property type="match status" value="1"/>
</dbReference>
<dbReference type="GO" id="GO:0005737">
    <property type="term" value="C:cytoplasm"/>
    <property type="evidence" value="ECO:0007669"/>
    <property type="project" value="TreeGrafter"/>
</dbReference>
<dbReference type="InterPro" id="IPR036291">
    <property type="entry name" value="NAD(P)-bd_dom_sf"/>
</dbReference>
<dbReference type="Gene3D" id="3.30.1780.10">
    <property type="entry name" value="ornithine cyclodeaminase, domain 1"/>
    <property type="match status" value="1"/>
</dbReference>
<evidence type="ECO:0000313" key="1">
    <source>
        <dbReference type="EMBL" id="NLS09549.1"/>
    </source>
</evidence>
<dbReference type="PANTHER" id="PTHR13812">
    <property type="entry name" value="KETIMINE REDUCTASE MU-CRYSTALLIN"/>
    <property type="match status" value="1"/>
</dbReference>
<dbReference type="Pfam" id="PF02423">
    <property type="entry name" value="OCD_Mu_crystall"/>
    <property type="match status" value="1"/>
</dbReference>
<dbReference type="SUPFAM" id="SSF51735">
    <property type="entry name" value="NAD(P)-binding Rossmann-fold domains"/>
    <property type="match status" value="1"/>
</dbReference>
<comment type="caution">
    <text evidence="1">The sequence shown here is derived from an EMBL/GenBank/DDBJ whole genome shotgun (WGS) entry which is preliminary data.</text>
</comment>
<dbReference type="InterPro" id="IPR023401">
    <property type="entry name" value="ODC_N"/>
</dbReference>
<dbReference type="EMBL" id="JABAHY010000004">
    <property type="protein sequence ID" value="NLS09549.1"/>
    <property type="molecule type" value="Genomic_DNA"/>
</dbReference>
<gene>
    <name evidence="1" type="ORF">HGQ17_05900</name>
</gene>
<keyword evidence="2" id="KW-1185">Reference proteome</keyword>
<dbReference type="Proteomes" id="UP000523139">
    <property type="component" value="Unassembled WGS sequence"/>
</dbReference>